<dbReference type="WBParaSite" id="L893_g3520.t1">
    <property type="protein sequence ID" value="L893_g3520.t1"/>
    <property type="gene ID" value="L893_g3520"/>
</dbReference>
<dbReference type="Gene3D" id="3.40.30.10">
    <property type="entry name" value="Glutaredoxin"/>
    <property type="match status" value="1"/>
</dbReference>
<sequence length="257" mass="28511">MRISTVLVSFIVSAALASEECPFFSSNETFTAQIIHRQCVPVLNEVSRAFLRVPLDVRNYRIVECAVAAEAQETGPLRVVRNISQLQDALARKDPFGRPFCNVVVFYGEGCPFSVKMAEVVNALPRIFPRLNVMAIDAAATTKFNSRYGVAGTPMVVLYQDANVRARLAAGYIPLEKVVKTISEYTDFVPSIRNFSIVEEDKEGPLVLKMDNRERDAYFLASVIAMAVITGYSISHTTLGEAVIAFCVNRFVRRNAD</sequence>
<proteinExistence type="predicted"/>
<dbReference type="PANTHER" id="PTHR14684">
    <property type="entry name" value="THIOREDOXIN DOMAIN-CONTAINING PROTEIN 15"/>
    <property type="match status" value="1"/>
</dbReference>
<dbReference type="InterPro" id="IPR042418">
    <property type="entry name" value="TXNDC15"/>
</dbReference>
<evidence type="ECO:0000313" key="3">
    <source>
        <dbReference type="WBParaSite" id="L893_g3520.t1"/>
    </source>
</evidence>
<keyword evidence="1" id="KW-0732">Signal</keyword>
<dbReference type="InterPro" id="IPR036249">
    <property type="entry name" value="Thioredoxin-like_sf"/>
</dbReference>
<dbReference type="Proteomes" id="UP000095287">
    <property type="component" value="Unplaced"/>
</dbReference>
<accession>A0A1I8AAN2</accession>
<feature type="chain" id="PRO_5009314397" evidence="1">
    <location>
        <begin position="18"/>
        <end position="257"/>
    </location>
</feature>
<dbReference type="PANTHER" id="PTHR14684:SF2">
    <property type="entry name" value="THIOREDOXIN DOMAIN-CONTAINING PROTEIN 15"/>
    <property type="match status" value="1"/>
</dbReference>
<reference evidence="3" key="1">
    <citation type="submission" date="2016-11" db="UniProtKB">
        <authorList>
            <consortium name="WormBaseParasite"/>
        </authorList>
    </citation>
    <scope>IDENTIFICATION</scope>
</reference>
<name>A0A1I8AAN2_9BILA</name>
<evidence type="ECO:0000256" key="1">
    <source>
        <dbReference type="SAM" id="SignalP"/>
    </source>
</evidence>
<feature type="signal peptide" evidence="1">
    <location>
        <begin position="1"/>
        <end position="17"/>
    </location>
</feature>
<evidence type="ECO:0000313" key="2">
    <source>
        <dbReference type="Proteomes" id="UP000095287"/>
    </source>
</evidence>
<dbReference type="GO" id="GO:0060271">
    <property type="term" value="P:cilium assembly"/>
    <property type="evidence" value="ECO:0007669"/>
    <property type="project" value="TreeGrafter"/>
</dbReference>
<protein>
    <submittedName>
        <fullName evidence="3">Thioredoxin domain-containing protein</fullName>
    </submittedName>
</protein>
<dbReference type="GO" id="GO:0005929">
    <property type="term" value="C:cilium"/>
    <property type="evidence" value="ECO:0007669"/>
    <property type="project" value="TreeGrafter"/>
</dbReference>
<dbReference type="AlphaFoldDB" id="A0A1I8AAN2"/>
<organism evidence="2 3">
    <name type="scientific">Steinernema glaseri</name>
    <dbReference type="NCBI Taxonomy" id="37863"/>
    <lineage>
        <taxon>Eukaryota</taxon>
        <taxon>Metazoa</taxon>
        <taxon>Ecdysozoa</taxon>
        <taxon>Nematoda</taxon>
        <taxon>Chromadorea</taxon>
        <taxon>Rhabditida</taxon>
        <taxon>Tylenchina</taxon>
        <taxon>Panagrolaimomorpha</taxon>
        <taxon>Strongyloidoidea</taxon>
        <taxon>Steinernematidae</taxon>
        <taxon>Steinernema</taxon>
    </lineage>
</organism>
<keyword evidence="2" id="KW-1185">Reference proteome</keyword>
<dbReference type="SUPFAM" id="SSF52833">
    <property type="entry name" value="Thioredoxin-like"/>
    <property type="match status" value="1"/>
</dbReference>